<feature type="signal peptide" evidence="2">
    <location>
        <begin position="1"/>
        <end position="23"/>
    </location>
</feature>
<dbReference type="Proteomes" id="UP001300672">
    <property type="component" value="Chromosome"/>
</dbReference>
<evidence type="ECO:0000313" key="3">
    <source>
        <dbReference type="EMBL" id="WGZ91307.1"/>
    </source>
</evidence>
<protein>
    <submittedName>
        <fullName evidence="3">Uncharacterized protein</fullName>
    </submittedName>
</protein>
<organism evidence="3">
    <name type="scientific">Candidatus Thiocaldithrix dubininis</name>
    <dbReference type="NCBI Taxonomy" id="3080823"/>
    <lineage>
        <taxon>Bacteria</taxon>
        <taxon>Pseudomonadati</taxon>
        <taxon>Pseudomonadota</taxon>
        <taxon>Gammaproteobacteria</taxon>
        <taxon>Thiotrichales</taxon>
        <taxon>Thiotrichaceae</taxon>
        <taxon>Candidatus Thiocaldithrix</taxon>
    </lineage>
</organism>
<feature type="chain" id="PRO_5041692294" evidence="2">
    <location>
        <begin position="24"/>
        <end position="92"/>
    </location>
</feature>
<evidence type="ECO:0000256" key="2">
    <source>
        <dbReference type="SAM" id="SignalP"/>
    </source>
</evidence>
<name>A0AA95KKF3_9GAMM</name>
<evidence type="ECO:0000256" key="1">
    <source>
        <dbReference type="SAM" id="MobiDB-lite"/>
    </source>
</evidence>
<dbReference type="EMBL" id="CP124755">
    <property type="protein sequence ID" value="WGZ91307.1"/>
    <property type="molecule type" value="Genomic_DNA"/>
</dbReference>
<proteinExistence type="predicted"/>
<reference evidence="3" key="1">
    <citation type="journal article" date="2023" name="Int. J. Mol. Sci.">
        <title>Metagenomics Revealed a New Genus 'Candidatus Thiocaldithrix dubininis' gen. nov., sp. nov. and a New Species 'Candidatus Thiothrix putei' sp. nov. in the Family Thiotrichaceae, Some Members of Which Have Traits of Both Na+- and H+-Motive Energetics.</title>
        <authorList>
            <person name="Ravin N.V."/>
            <person name="Muntyan M.S."/>
            <person name="Smolyakov D.D."/>
            <person name="Rudenko T.S."/>
            <person name="Beletsky A.V."/>
            <person name="Mardanov A.V."/>
            <person name="Grabovich M.Y."/>
        </authorList>
    </citation>
    <scope>NUCLEOTIDE SEQUENCE</scope>
    <source>
        <strain evidence="3">GKL-01</strain>
    </source>
</reference>
<feature type="region of interest" description="Disordered" evidence="1">
    <location>
        <begin position="65"/>
        <end position="92"/>
    </location>
</feature>
<gene>
    <name evidence="3" type="ORF">QJT80_02265</name>
</gene>
<sequence length="92" mass="10635">MSPKYLIAGLILATSFSVSSAHAVDRYYDTNEIYQASEGSQNLNKYRYKVPKNSWYMAKIKPKHKGLVRPKNPQPDTERQAIPFWGDETNRQ</sequence>
<reference evidence="3" key="2">
    <citation type="submission" date="2023-04" db="EMBL/GenBank/DDBJ databases">
        <authorList>
            <person name="Beletskiy A.V."/>
            <person name="Mardanov A.V."/>
            <person name="Ravin N.V."/>
        </authorList>
    </citation>
    <scope>NUCLEOTIDE SEQUENCE</scope>
    <source>
        <strain evidence="3">GKL-01</strain>
    </source>
</reference>
<dbReference type="KEGG" id="tdu:QJT80_02265"/>
<dbReference type="AlphaFoldDB" id="A0AA95KKF3"/>
<keyword evidence="2" id="KW-0732">Signal</keyword>
<accession>A0AA95KKF3</accession>